<dbReference type="Proteomes" id="UP000515126">
    <property type="component" value="Chromosome X"/>
</dbReference>
<feature type="region of interest" description="Disordered" evidence="3">
    <location>
        <begin position="28"/>
        <end position="138"/>
    </location>
</feature>
<feature type="region of interest" description="Disordered" evidence="3">
    <location>
        <begin position="738"/>
        <end position="785"/>
    </location>
</feature>
<feature type="compositionally biased region" description="Basic and acidic residues" evidence="3">
    <location>
        <begin position="636"/>
        <end position="646"/>
    </location>
</feature>
<sequence length="879" mass="98748">MADPTFAATSSSTSFRGLREHLVAMAQEQAEERRYKRGSNSSAGANKRSSCTPDGSVLKNDVKQQLAKERREQQKRQQEANKEKQLLEKEQKAKLQYEKQLEEKHRKLKEQKEKDQRRQASAEEKRKQKQAEDTEKFKAVVSRTLERCNLIDQRQKRWSWEGGVMNADKSGKQENKRSSSLSRKDNRLHPRSDMQHLDNTPGMTKYVFRYVTAPVFSSDELKSSAMFCKPSAKTPVATKLEKITTKKLDPSLRGHVEGLSMMNVETPPKITIEVPSPPKLEESSEADAEVRLQTMDDDISKVKEDSFQKVDIKVPTDENITKHPKPNVEELSPVSVDTSSSVELSSIVSVNSSPSLSTGSFSFGSVEISPVVSIDASLETNIDTSPELSMDSGNTKVASEIKTEAPLQARGESRLEASVEGQPEANVEGSPKNPEMDKRNINLATKKQPPCHIPCYRWPSSSALGCRPPSPLKALQTRKIRPPSPIPPVSSKLSTKTSLSYKITPVQNTLYVPNSLGVTATKKETIQKYAIKKEFGNRSMPSAEAIKKAFIQIRHAAYEQKSKIEKDRLQKEEIKQRIARKPEVMAEKLDKVPAEGSLPCQDEQQDKNPTRTFLESPEIQKAELQKGDSAMMKSQDNAEQRKKEQENILQHWQERLERRKVSEISFSSEDEADDEGESEDSFEIFPSGGKMLSMKLKKFHKYAKTKPQKLVFLQSGTDEVDTNKNVYFNGDMKAVKQKDPKYSTIQGKGSKLSAKKPPNHPIRSRKTKEGSTAIRPTQSASSNPNHKWLYDKVIDFSHTRFLKTTLTKSNKESPADSKIACQGPQAHLDHRKRTNSVSVPLTNVWSHLHIAGRATTLEHPFASVYSRLALAKEAAESDV</sequence>
<proteinExistence type="inferred from homology"/>
<dbReference type="KEGG" id="mcal:110286817"/>
<comment type="similarity">
    <text evidence="1">Belongs to the MAP7 family.</text>
</comment>
<organism evidence="4 5">
    <name type="scientific">Mus caroli</name>
    <name type="common">Ryukyu mouse</name>
    <name type="synonym">Ricefield mouse</name>
    <dbReference type="NCBI Taxonomy" id="10089"/>
    <lineage>
        <taxon>Eukaryota</taxon>
        <taxon>Metazoa</taxon>
        <taxon>Chordata</taxon>
        <taxon>Craniata</taxon>
        <taxon>Vertebrata</taxon>
        <taxon>Euteleostomi</taxon>
        <taxon>Mammalia</taxon>
        <taxon>Eutheria</taxon>
        <taxon>Euarchontoglires</taxon>
        <taxon>Glires</taxon>
        <taxon>Rodentia</taxon>
        <taxon>Myomorpha</taxon>
        <taxon>Muroidea</taxon>
        <taxon>Muridae</taxon>
        <taxon>Murinae</taxon>
        <taxon>Mus</taxon>
        <taxon>Mus</taxon>
    </lineage>
</organism>
<reference evidence="5" key="1">
    <citation type="submission" date="2025-08" db="UniProtKB">
        <authorList>
            <consortium name="RefSeq"/>
        </authorList>
    </citation>
    <scope>IDENTIFICATION</scope>
</reference>
<evidence type="ECO:0000256" key="2">
    <source>
        <dbReference type="ARBA" id="ARBA00023054"/>
    </source>
</evidence>
<name>A0A6P5P556_MUSCR</name>
<dbReference type="PANTHER" id="PTHR15073:SF5">
    <property type="entry name" value="MAP7 DOMAIN-CONTAINING PROTEIN 3"/>
    <property type="match status" value="1"/>
</dbReference>
<protein>
    <submittedName>
        <fullName evidence="5">MAP7 domain-containing protein 3</fullName>
    </submittedName>
</protein>
<dbReference type="GeneID" id="110286817"/>
<dbReference type="CTD" id="79649"/>
<feature type="region of interest" description="Disordered" evidence="3">
    <location>
        <begin position="663"/>
        <end position="684"/>
    </location>
</feature>
<feature type="compositionally biased region" description="Basic and acidic residues" evidence="3">
    <location>
        <begin position="169"/>
        <end position="196"/>
    </location>
</feature>
<dbReference type="InterPro" id="IPR051483">
    <property type="entry name" value="MAP7_domain-containing"/>
</dbReference>
<feature type="compositionally biased region" description="Basic residues" evidence="3">
    <location>
        <begin position="753"/>
        <end position="766"/>
    </location>
</feature>
<feature type="region of interest" description="Disordered" evidence="3">
    <location>
        <begin position="159"/>
        <end position="200"/>
    </location>
</feature>
<feature type="compositionally biased region" description="Basic and acidic residues" evidence="3">
    <location>
        <begin position="60"/>
        <end position="138"/>
    </location>
</feature>
<feature type="compositionally biased region" description="Polar residues" evidence="3">
    <location>
        <begin position="383"/>
        <end position="397"/>
    </location>
</feature>
<gene>
    <name evidence="5" type="primary">Map7d3</name>
</gene>
<evidence type="ECO:0000313" key="5">
    <source>
        <dbReference type="RefSeq" id="XP_021009087.1"/>
    </source>
</evidence>
<dbReference type="GO" id="GO:0015630">
    <property type="term" value="C:microtubule cytoskeleton"/>
    <property type="evidence" value="ECO:0007669"/>
    <property type="project" value="TreeGrafter"/>
</dbReference>
<feature type="compositionally biased region" description="Acidic residues" evidence="3">
    <location>
        <begin position="668"/>
        <end position="682"/>
    </location>
</feature>
<feature type="region of interest" description="Disordered" evidence="3">
    <location>
        <begin position="590"/>
        <end position="646"/>
    </location>
</feature>
<dbReference type="GO" id="GO:0000226">
    <property type="term" value="P:microtubule cytoskeleton organization"/>
    <property type="evidence" value="ECO:0007669"/>
    <property type="project" value="TreeGrafter"/>
</dbReference>
<feature type="region of interest" description="Disordered" evidence="3">
    <location>
        <begin position="383"/>
        <end position="437"/>
    </location>
</feature>
<keyword evidence="2" id="KW-0175">Coiled coil</keyword>
<dbReference type="PANTHER" id="PTHR15073">
    <property type="entry name" value="MICROTUBULE-ASSOCIATED PROTEIN"/>
    <property type="match status" value="1"/>
</dbReference>
<feature type="region of interest" description="Disordered" evidence="3">
    <location>
        <begin position="314"/>
        <end position="334"/>
    </location>
</feature>
<feature type="compositionally biased region" description="Polar residues" evidence="3">
    <location>
        <begin position="38"/>
        <end position="53"/>
    </location>
</feature>
<dbReference type="RefSeq" id="XP_021009087.1">
    <property type="nucleotide sequence ID" value="XM_021153428.1"/>
</dbReference>
<dbReference type="AlphaFoldDB" id="A0A6P5P556"/>
<evidence type="ECO:0000313" key="4">
    <source>
        <dbReference type="Proteomes" id="UP000515126"/>
    </source>
</evidence>
<accession>A0A6P5P556</accession>
<keyword evidence="4" id="KW-1185">Reference proteome</keyword>
<feature type="compositionally biased region" description="Polar residues" evidence="3">
    <location>
        <begin position="774"/>
        <end position="785"/>
    </location>
</feature>
<evidence type="ECO:0000256" key="3">
    <source>
        <dbReference type="SAM" id="MobiDB-lite"/>
    </source>
</evidence>
<evidence type="ECO:0000256" key="1">
    <source>
        <dbReference type="ARBA" id="ARBA00007525"/>
    </source>
</evidence>